<gene>
    <name evidence="1" type="ORF">P0O24_03635</name>
</gene>
<accession>A0ABT5XD68</accession>
<comment type="caution">
    <text evidence="1">The sequence shown here is derived from an EMBL/GenBank/DDBJ whole genome shotgun (WGS) entry which is preliminary data.</text>
</comment>
<dbReference type="Proteomes" id="UP001215956">
    <property type="component" value="Unassembled WGS sequence"/>
</dbReference>
<reference evidence="1 2" key="1">
    <citation type="submission" date="2023-03" db="EMBL/GenBank/DDBJ databases">
        <title>Whole genome sequencing of Methanotrichaceae archaeon M04Ac.</title>
        <authorList>
            <person name="Khomyakova M.A."/>
            <person name="Merkel A.Y."/>
            <person name="Slobodkin A.I."/>
        </authorList>
    </citation>
    <scope>NUCLEOTIDE SEQUENCE [LARGE SCALE GENOMIC DNA]</scope>
    <source>
        <strain evidence="1 2">M04Ac</strain>
    </source>
</reference>
<protein>
    <submittedName>
        <fullName evidence="1">Uncharacterized protein</fullName>
    </submittedName>
</protein>
<proteinExistence type="predicted"/>
<name>A0ABT5XD68_9EURY</name>
<keyword evidence="2" id="KW-1185">Reference proteome</keyword>
<organism evidence="1 2">
    <name type="scientific">Candidatus Methanocrinis alkalitolerans</name>
    <dbReference type="NCBI Taxonomy" id="3033395"/>
    <lineage>
        <taxon>Archaea</taxon>
        <taxon>Methanobacteriati</taxon>
        <taxon>Methanobacteriota</taxon>
        <taxon>Stenosarchaea group</taxon>
        <taxon>Methanomicrobia</taxon>
        <taxon>Methanotrichales</taxon>
        <taxon>Methanotrichaceae</taxon>
        <taxon>Methanocrinis</taxon>
    </lineage>
</organism>
<evidence type="ECO:0000313" key="1">
    <source>
        <dbReference type="EMBL" id="MDF0592670.1"/>
    </source>
</evidence>
<evidence type="ECO:0000313" key="2">
    <source>
        <dbReference type="Proteomes" id="UP001215956"/>
    </source>
</evidence>
<sequence>MNVLNDYSAAVSNYSYSFVLVNELLASLPFDLAADASDLIWPTALAPSPHALDLRDPPPSLSPKTPIFPFLTPS</sequence>
<dbReference type="RefSeq" id="WP_316968379.1">
    <property type="nucleotide sequence ID" value="NZ_JARFPL010000008.1"/>
</dbReference>
<dbReference type="EMBL" id="JARFPL010000008">
    <property type="protein sequence ID" value="MDF0592670.1"/>
    <property type="molecule type" value="Genomic_DNA"/>
</dbReference>